<gene>
    <name evidence="2" type="ORF">JZY06_10165</name>
</gene>
<dbReference type="AlphaFoldDB" id="A0A939E3F1"/>
<dbReference type="Proteomes" id="UP000664332">
    <property type="component" value="Unassembled WGS sequence"/>
</dbReference>
<accession>A0A939E3F1</accession>
<dbReference type="PROSITE" id="PS51257">
    <property type="entry name" value="PROKAR_LIPOPROTEIN"/>
    <property type="match status" value="1"/>
</dbReference>
<dbReference type="EMBL" id="JAFLEQ010000016">
    <property type="protein sequence ID" value="MBN9644971.1"/>
    <property type="molecule type" value="Genomic_DNA"/>
</dbReference>
<proteinExistence type="predicted"/>
<comment type="caution">
    <text evidence="2">The sequence shown here is derived from an EMBL/GenBank/DDBJ whole genome shotgun (WGS) entry which is preliminary data.</text>
</comment>
<sequence>MAATTRHQTTTAVAGMVVAAILGGCAAGEPESAAPAPSASTVSSATGSAAAGTSTTAPAIDFDAASHPNQYVYFSGADNPDGTATIGVAGPGGGEGVKPVTIPATNYFKVVKTAAGFAAAGADGVYLFDGNLAQTQKIDVPANTMIGATTSDNGDSTAIVLNTGDGEHPDGTTIVSVGAARSPFLQVMDTSPVALTQCDDGAIAWLEPDGDATADSAGNLPWIVTTHTGDTATVLGTTPAIPEPVFGRIDCATGAVAVMSLSSDGGAVAVTTTGTGEKATAATSPIPPYTVNDPAQGGRGIGSGMVDRGQLHVLHGDGQLETWSFTGGSVTHTATPTGLTVNPLESSVTYTGRTAVVAHPGPDGTIELTAIDTRSGACPSGADTVTVDGALAPVTSAVPRGGVSTECSL</sequence>
<dbReference type="RefSeq" id="WP_207279420.1">
    <property type="nucleotide sequence ID" value="NZ_JAFLEQ010000016.1"/>
</dbReference>
<evidence type="ECO:0000313" key="2">
    <source>
        <dbReference type="EMBL" id="MBN9644971.1"/>
    </source>
</evidence>
<keyword evidence="3" id="KW-1185">Reference proteome</keyword>
<feature type="region of interest" description="Disordered" evidence="1">
    <location>
        <begin position="30"/>
        <end position="50"/>
    </location>
</feature>
<dbReference type="SUPFAM" id="SSF50960">
    <property type="entry name" value="TolB, C-terminal domain"/>
    <property type="match status" value="1"/>
</dbReference>
<name>A0A939E3F1_9CORY</name>
<evidence type="ECO:0000313" key="3">
    <source>
        <dbReference type="Proteomes" id="UP000664332"/>
    </source>
</evidence>
<evidence type="ECO:0000256" key="1">
    <source>
        <dbReference type="SAM" id="MobiDB-lite"/>
    </source>
</evidence>
<reference evidence="2" key="1">
    <citation type="submission" date="2021-03" db="EMBL/GenBank/DDBJ databases">
        <authorList>
            <person name="Sun Q."/>
        </authorList>
    </citation>
    <scope>NUCLEOTIDE SEQUENCE</scope>
    <source>
        <strain evidence="2">CCM 8862</strain>
    </source>
</reference>
<protein>
    <submittedName>
        <fullName evidence="2">Uncharacterized protein</fullName>
    </submittedName>
</protein>
<organism evidence="2 3">
    <name type="scientific">Corynebacterium mendelii</name>
    <dbReference type="NCBI Taxonomy" id="2765362"/>
    <lineage>
        <taxon>Bacteria</taxon>
        <taxon>Bacillati</taxon>
        <taxon>Actinomycetota</taxon>
        <taxon>Actinomycetes</taxon>
        <taxon>Mycobacteriales</taxon>
        <taxon>Corynebacteriaceae</taxon>
        <taxon>Corynebacterium</taxon>
    </lineage>
</organism>